<evidence type="ECO:0000313" key="4">
    <source>
        <dbReference type="EMBL" id="GGC94647.1"/>
    </source>
</evidence>
<dbReference type="InterPro" id="IPR048576">
    <property type="entry name" value="Rv2175c_wHTH"/>
</dbReference>
<reference evidence="5" key="1">
    <citation type="journal article" date="2019" name="Int. J. Syst. Evol. Microbiol.">
        <title>The Global Catalogue of Microorganisms (GCM) 10K type strain sequencing project: providing services to taxonomists for standard genome sequencing and annotation.</title>
        <authorList>
            <consortium name="The Broad Institute Genomics Platform"/>
            <consortium name="The Broad Institute Genome Sequencing Center for Infectious Disease"/>
            <person name="Wu L."/>
            <person name="Ma J."/>
        </authorList>
    </citation>
    <scope>NUCLEOTIDE SEQUENCE [LARGE SCALE GENOMIC DNA]</scope>
    <source>
        <strain evidence="5">CGMCC 1.15480</strain>
    </source>
</reference>
<gene>
    <name evidence="4" type="ORF">GCM10011512_22070</name>
</gene>
<evidence type="ECO:0000259" key="2">
    <source>
        <dbReference type="Pfam" id="PF18367"/>
    </source>
</evidence>
<evidence type="ECO:0000313" key="5">
    <source>
        <dbReference type="Proteomes" id="UP000597761"/>
    </source>
</evidence>
<keyword evidence="5" id="KW-1185">Reference proteome</keyword>
<feature type="domain" description="Rv2175c C-terminal" evidence="2">
    <location>
        <begin position="90"/>
        <end position="145"/>
    </location>
</feature>
<comment type="caution">
    <text evidence="4">The sequence shown here is derived from an EMBL/GenBank/DDBJ whole genome shotgun (WGS) entry which is preliminary data.</text>
</comment>
<organism evidence="4 5">
    <name type="scientific">Tersicoccus solisilvae</name>
    <dbReference type="NCBI Taxonomy" id="1882339"/>
    <lineage>
        <taxon>Bacteria</taxon>
        <taxon>Bacillati</taxon>
        <taxon>Actinomycetota</taxon>
        <taxon>Actinomycetes</taxon>
        <taxon>Micrococcales</taxon>
        <taxon>Micrococcaceae</taxon>
        <taxon>Tersicoccus</taxon>
    </lineage>
</organism>
<name>A0ABQ1PCR3_9MICC</name>
<sequence>MAPEAGPWHAERVNTHDASTTAGTAARPEPEGIAELVGDWLPLPDVAERLGVQVTKVHRLIDDGTLLAVRVGQPPVRSVPTDFLTDEGPVDSLRGTISVLRDAGFGDDEALRWLFTPDESLPGRPIDALRTGRKTEIRRRAQALAW</sequence>
<proteinExistence type="predicted"/>
<dbReference type="Pfam" id="PF18367">
    <property type="entry name" value="Rv2175c_C"/>
    <property type="match status" value="1"/>
</dbReference>
<feature type="domain" description="DNA-binding protein Rv2175c wHTH" evidence="3">
    <location>
        <begin position="39"/>
        <end position="84"/>
    </location>
</feature>
<protein>
    <submittedName>
        <fullName evidence="4">Transcriptional regulator</fullName>
    </submittedName>
</protein>
<dbReference type="EMBL" id="BMJI01000014">
    <property type="protein sequence ID" value="GGC94647.1"/>
    <property type="molecule type" value="Genomic_DNA"/>
</dbReference>
<evidence type="ECO:0000256" key="1">
    <source>
        <dbReference type="SAM" id="MobiDB-lite"/>
    </source>
</evidence>
<dbReference type="Pfam" id="PF21531">
    <property type="entry name" value="Rv2175c_wHTH"/>
    <property type="match status" value="1"/>
</dbReference>
<accession>A0ABQ1PCR3</accession>
<dbReference type="InterPro" id="IPR041098">
    <property type="entry name" value="Rv2175c_C"/>
</dbReference>
<dbReference type="Proteomes" id="UP000597761">
    <property type="component" value="Unassembled WGS sequence"/>
</dbReference>
<feature type="region of interest" description="Disordered" evidence="1">
    <location>
        <begin position="1"/>
        <end position="30"/>
    </location>
</feature>
<evidence type="ECO:0000259" key="3">
    <source>
        <dbReference type="Pfam" id="PF21531"/>
    </source>
</evidence>